<dbReference type="AlphaFoldDB" id="A0A923SH81"/>
<protein>
    <recommendedName>
        <fullName evidence="3">DUF4369 domain-containing protein</fullName>
    </recommendedName>
</protein>
<accession>A0A923SH81</accession>
<evidence type="ECO:0000313" key="1">
    <source>
        <dbReference type="EMBL" id="MBC5845399.1"/>
    </source>
</evidence>
<organism evidence="1 2">
    <name type="scientific">Flavobacterium muglaense</name>
    <dbReference type="NCBI Taxonomy" id="2764716"/>
    <lineage>
        <taxon>Bacteria</taxon>
        <taxon>Pseudomonadati</taxon>
        <taxon>Bacteroidota</taxon>
        <taxon>Flavobacteriia</taxon>
        <taxon>Flavobacteriales</taxon>
        <taxon>Flavobacteriaceae</taxon>
        <taxon>Flavobacterium</taxon>
    </lineage>
</organism>
<name>A0A923SH81_9FLAO</name>
<gene>
    <name evidence="1" type="ORF">H8R25_13245</name>
</gene>
<proteinExistence type="predicted"/>
<keyword evidence="2" id="KW-1185">Reference proteome</keyword>
<comment type="caution">
    <text evidence="1">The sequence shown here is derived from an EMBL/GenBank/DDBJ whole genome shotgun (WGS) entry which is preliminary data.</text>
</comment>
<evidence type="ECO:0000313" key="2">
    <source>
        <dbReference type="Proteomes" id="UP000641454"/>
    </source>
</evidence>
<dbReference type="EMBL" id="JACRUL010000037">
    <property type="protein sequence ID" value="MBC5845399.1"/>
    <property type="molecule type" value="Genomic_DNA"/>
</dbReference>
<dbReference type="Proteomes" id="UP000641454">
    <property type="component" value="Unassembled WGS sequence"/>
</dbReference>
<dbReference type="RefSeq" id="WP_187019888.1">
    <property type="nucleotide sequence ID" value="NZ_JACRUK010000038.1"/>
</dbReference>
<reference evidence="1 2" key="1">
    <citation type="submission" date="2020-08" db="EMBL/GenBank/DDBJ databases">
        <title>Description of novel Flavobacterium F-392 isolate.</title>
        <authorList>
            <person name="Saticioglu I.B."/>
            <person name="Duman M."/>
            <person name="Altun S."/>
        </authorList>
    </citation>
    <scope>NUCLEOTIDE SEQUENCE [LARGE SCALE GENOMIC DNA]</scope>
    <source>
        <strain evidence="1 2">F-392</strain>
    </source>
</reference>
<sequence length="189" mass="20925">MSIRKTVCFLVLVGFQYGFGQNELREIKGEIRVEAGFEGSVNIVNTTTAETVIVNVGESFSLLAKQADRFIFSAINLESVVLHVTKEQWSGAQLMMQMKPKNNQLKEVIINEYPMISAKGLGLVPENQKSYTAAERKLATAGDFKPIMLLGLLGGSMPLDPLINKINGRTKRLKKQIVVEGKENNLIEV</sequence>
<evidence type="ECO:0008006" key="3">
    <source>
        <dbReference type="Google" id="ProtNLM"/>
    </source>
</evidence>